<proteinExistence type="predicted"/>
<dbReference type="GO" id="GO:0071013">
    <property type="term" value="C:catalytic step 2 spliceosome"/>
    <property type="evidence" value="ECO:0007669"/>
    <property type="project" value="TreeGrafter"/>
</dbReference>
<accession>A0A4V6XVZ8</accession>
<comment type="catalytic activity">
    <reaction evidence="6">
        <text>ATP + H2O = ADP + phosphate + H(+)</text>
        <dbReference type="Rhea" id="RHEA:13065"/>
        <dbReference type="ChEBI" id="CHEBI:15377"/>
        <dbReference type="ChEBI" id="CHEBI:15378"/>
        <dbReference type="ChEBI" id="CHEBI:30616"/>
        <dbReference type="ChEBI" id="CHEBI:43474"/>
        <dbReference type="ChEBI" id="CHEBI:456216"/>
        <dbReference type="EC" id="3.6.4.13"/>
    </reaction>
</comment>
<sequence length="236" mass="26972">MYLRSRSVHPSAPQTQLRGVFQLSNHPQPPIFSLLKQNYFDLKSAIKNLQAIPGSKAAANQRAGRAGRTGLGKCFRLYTRRALETEMDEQPIPGIQRMNLGNVILLLKNLGIDDLVHFDYLDPPATEAVAAAITQLWDLSALNFDGKLTTWVAKWQNSLAIRPCPKSIPAQMKPSRNFRVPESETRKLTNHQLVNTKSEYKRVVSKIEGSWLREIAWHYYKSKEFEEMKLKKMPKK</sequence>
<keyword evidence="3" id="KW-0378">Hydrolase</keyword>
<dbReference type="PANTHER" id="PTHR18934">
    <property type="entry name" value="ATP-DEPENDENT RNA HELICASE"/>
    <property type="match status" value="1"/>
</dbReference>
<comment type="caution">
    <text evidence="7">The sequence shown here is derived from an EMBL/GenBank/DDBJ whole genome shotgun (WGS) entry which is preliminary data.</text>
</comment>
<evidence type="ECO:0000256" key="5">
    <source>
        <dbReference type="ARBA" id="ARBA00022840"/>
    </source>
</evidence>
<dbReference type="AlphaFoldDB" id="A0A4V6XVZ8"/>
<dbReference type="SUPFAM" id="SSF52540">
    <property type="entry name" value="P-loop containing nucleoside triphosphate hydrolases"/>
    <property type="match status" value="1"/>
</dbReference>
<evidence type="ECO:0000313" key="8">
    <source>
        <dbReference type="Proteomes" id="UP000298663"/>
    </source>
</evidence>
<evidence type="ECO:0000313" key="7">
    <source>
        <dbReference type="EMBL" id="TKR72765.1"/>
    </source>
</evidence>
<dbReference type="GO" id="GO:0005524">
    <property type="term" value="F:ATP binding"/>
    <property type="evidence" value="ECO:0007669"/>
    <property type="project" value="UniProtKB-KW"/>
</dbReference>
<keyword evidence="5" id="KW-0067">ATP-binding</keyword>
<dbReference type="InterPro" id="IPR027417">
    <property type="entry name" value="P-loop_NTPase"/>
</dbReference>
<dbReference type="EMBL" id="AZBU02000006">
    <property type="protein sequence ID" value="TKR72765.1"/>
    <property type="molecule type" value="Genomic_DNA"/>
</dbReference>
<dbReference type="STRING" id="34508.A0A4V6XVZ8"/>
<evidence type="ECO:0000256" key="1">
    <source>
        <dbReference type="ARBA" id="ARBA00012552"/>
    </source>
</evidence>
<evidence type="ECO:0000256" key="6">
    <source>
        <dbReference type="ARBA" id="ARBA00047984"/>
    </source>
</evidence>
<dbReference type="EC" id="3.6.4.13" evidence="1"/>
<evidence type="ECO:0000256" key="4">
    <source>
        <dbReference type="ARBA" id="ARBA00022806"/>
    </source>
</evidence>
<dbReference type="Proteomes" id="UP000298663">
    <property type="component" value="Unassembled WGS sequence"/>
</dbReference>
<name>A0A4V6XVZ8_STECR</name>
<dbReference type="Gene3D" id="1.10.10.2130">
    <property type="entry name" value="DEAH helicase family, winged-helix domain"/>
    <property type="match status" value="1"/>
</dbReference>
<keyword evidence="2" id="KW-0547">Nucleotide-binding</keyword>
<evidence type="ECO:0000256" key="3">
    <source>
        <dbReference type="ARBA" id="ARBA00022801"/>
    </source>
</evidence>
<keyword evidence="8" id="KW-1185">Reference proteome</keyword>
<reference evidence="7 8" key="1">
    <citation type="journal article" date="2015" name="Genome Biol.">
        <title>Comparative genomics of Steinernema reveals deeply conserved gene regulatory networks.</title>
        <authorList>
            <person name="Dillman A.R."/>
            <person name="Macchietto M."/>
            <person name="Porter C.F."/>
            <person name="Rogers A."/>
            <person name="Williams B."/>
            <person name="Antoshechkin I."/>
            <person name="Lee M.M."/>
            <person name="Goodwin Z."/>
            <person name="Lu X."/>
            <person name="Lewis E.E."/>
            <person name="Goodrich-Blair H."/>
            <person name="Stock S.P."/>
            <person name="Adams B.J."/>
            <person name="Sternberg P.W."/>
            <person name="Mortazavi A."/>
        </authorList>
    </citation>
    <scope>NUCLEOTIDE SEQUENCE [LARGE SCALE GENOMIC DNA]</scope>
    <source>
        <strain evidence="7 8">ALL</strain>
    </source>
</reference>
<organism evidence="7 8">
    <name type="scientific">Steinernema carpocapsae</name>
    <name type="common">Entomopathogenic nematode</name>
    <dbReference type="NCBI Taxonomy" id="34508"/>
    <lineage>
        <taxon>Eukaryota</taxon>
        <taxon>Metazoa</taxon>
        <taxon>Ecdysozoa</taxon>
        <taxon>Nematoda</taxon>
        <taxon>Chromadorea</taxon>
        <taxon>Rhabditida</taxon>
        <taxon>Tylenchina</taxon>
        <taxon>Panagrolaimomorpha</taxon>
        <taxon>Strongyloidoidea</taxon>
        <taxon>Steinernematidae</taxon>
        <taxon>Steinernema</taxon>
    </lineage>
</organism>
<dbReference type="Gene3D" id="3.40.50.300">
    <property type="entry name" value="P-loop containing nucleotide triphosphate hydrolases"/>
    <property type="match status" value="1"/>
</dbReference>
<gene>
    <name evidence="7" type="ORF">L596_020169</name>
</gene>
<protein>
    <recommendedName>
        <fullName evidence="1">RNA helicase</fullName>
        <ecNumber evidence="1">3.6.4.13</ecNumber>
    </recommendedName>
</protein>
<reference evidence="7 8" key="2">
    <citation type="journal article" date="2019" name="G3 (Bethesda)">
        <title>Hybrid Assembly of the Genome of the Entomopathogenic Nematode Steinernema carpocapsae Identifies the X-Chromosome.</title>
        <authorList>
            <person name="Serra L."/>
            <person name="Macchietto M."/>
            <person name="Macias-Munoz A."/>
            <person name="McGill C.J."/>
            <person name="Rodriguez I.M."/>
            <person name="Rodriguez B."/>
            <person name="Murad R."/>
            <person name="Mortazavi A."/>
        </authorList>
    </citation>
    <scope>NUCLEOTIDE SEQUENCE [LARGE SCALE GENOMIC DNA]</scope>
    <source>
        <strain evidence="7 8">ALL</strain>
    </source>
</reference>
<dbReference type="GO" id="GO:0003723">
    <property type="term" value="F:RNA binding"/>
    <property type="evidence" value="ECO:0007669"/>
    <property type="project" value="TreeGrafter"/>
</dbReference>
<dbReference type="InterPro" id="IPR042035">
    <property type="entry name" value="DEAH_win-hel_dom"/>
</dbReference>
<dbReference type="PANTHER" id="PTHR18934:SF83">
    <property type="entry name" value="PRE-MRNA-SPLICING FACTOR ATP-DEPENDENT RNA HELICASE DHX16"/>
    <property type="match status" value="1"/>
</dbReference>
<keyword evidence="4" id="KW-0347">Helicase</keyword>
<dbReference type="GO" id="GO:0003724">
    <property type="term" value="F:RNA helicase activity"/>
    <property type="evidence" value="ECO:0007669"/>
    <property type="project" value="UniProtKB-EC"/>
</dbReference>
<dbReference type="OrthoDB" id="10253254at2759"/>
<evidence type="ECO:0000256" key="2">
    <source>
        <dbReference type="ARBA" id="ARBA00022741"/>
    </source>
</evidence>
<dbReference type="FunFam" id="1.10.10.2130:FF:000001">
    <property type="entry name" value="Pre-mRNA-splicing factor ATP-dependent RNA helicase"/>
    <property type="match status" value="1"/>
</dbReference>
<dbReference type="GO" id="GO:0016787">
    <property type="term" value="F:hydrolase activity"/>
    <property type="evidence" value="ECO:0007669"/>
    <property type="project" value="UniProtKB-KW"/>
</dbReference>